<feature type="binding site" evidence="9">
    <location>
        <position position="456"/>
    </location>
    <ligand>
        <name>Mg(2+)</name>
        <dbReference type="ChEBI" id="CHEBI:18420"/>
        <label>2</label>
    </ligand>
</feature>
<dbReference type="PROSITE" id="PS50522">
    <property type="entry name" value="RDRP_PHAGE"/>
    <property type="match status" value="1"/>
</dbReference>
<keyword evidence="2 11" id="KW-0696">RNA-directed RNA polymerase</keyword>
<dbReference type="GO" id="GO:0046872">
    <property type="term" value="F:metal ion binding"/>
    <property type="evidence" value="ECO:0007669"/>
    <property type="project" value="UniProtKB-KW"/>
</dbReference>
<evidence type="ECO:0000256" key="5">
    <source>
        <dbReference type="ARBA" id="ARBA00022741"/>
    </source>
</evidence>
<evidence type="ECO:0000259" key="10">
    <source>
        <dbReference type="PROSITE" id="PS50522"/>
    </source>
</evidence>
<dbReference type="GO" id="GO:0003968">
    <property type="term" value="F:RNA-directed RNA polymerase activity"/>
    <property type="evidence" value="ECO:0007669"/>
    <property type="project" value="UniProtKB-KW"/>
</dbReference>
<evidence type="ECO:0000256" key="3">
    <source>
        <dbReference type="ARBA" id="ARBA00022679"/>
    </source>
</evidence>
<comment type="cofactor">
    <cofactor evidence="9">
        <name>Mg(2+)</name>
        <dbReference type="ChEBI" id="CHEBI:18420"/>
    </cofactor>
    <text evidence="9">Binds 2 Mg(2+) per subunit.</text>
</comment>
<dbReference type="GO" id="GO:0000166">
    <property type="term" value="F:nucleotide binding"/>
    <property type="evidence" value="ECO:0007669"/>
    <property type="project" value="UniProtKB-KW"/>
</dbReference>
<accession>A0A514DB02</accession>
<keyword evidence="9" id="KW-0460">Magnesium</keyword>
<name>A0A514DB02_9VIRU</name>
<sequence>MLHEVLLSTSNGRRCINIDDAYVDSLSVPVGENRDIVALFIASWISLLADSPLDPNKKPFRLYVDLLKEIAARGVKSTVVRYTDLAHRLVSQHSLYGSGTSIGDWIDEFRDTPVFKEYHRYYLTGDAKVLRYLYTFLNFGKKLDYVDESFNSTAFRGWIGIENKLNDWSYDARDLKSLKTILSHVLPTFSFSDIRPKFGPGAVQERGVKGRIGKLRSFQFDPLIDRFFFRGHTGMYGYGEDHGLSVSKVIPDPSRWSPANGVSSREARLRFVPKNLKVSRSICMEPNVLMFFQQAVGREFLRLIEQSPMSSFIDIRDQSRNRKLSAYGSYTGDIDTLDLSSASDSVSVALVRGIFPASWLIPMLVTRSHSAIVDGDKSYRLAKFAPMGSALCFPTQCLIFAAVCIYAACLRTYETESVTASFDDWLPLNVLRCVGLFARNPGYTERYFQPLAVYGDDICVDGSLTQLVKSILVRLGFDVNEEKSFVGAQAFRESCGGYYLNGHDITPLYFRIKGVRRKISASHVVSQVHMINESWDRGAFRLFRFLRYSITTWGCTPGRDGSVRTNPIPYVSDPHQFGIRSNSPKNKHLRSRVHPDYQRDEVRCWTISYDYKEQPGDLLSVVDAYEYMRWWAGRGGMSASEVDSSVSRYDTGGAGLRWRWIPLQE</sequence>
<keyword evidence="3" id="KW-0808">Transferase</keyword>
<evidence type="ECO:0000256" key="6">
    <source>
        <dbReference type="ARBA" id="ARBA00022953"/>
    </source>
</evidence>
<evidence type="ECO:0000256" key="8">
    <source>
        <dbReference type="ARBA" id="ARBA00048744"/>
    </source>
</evidence>
<organism evidence="11">
    <name type="scientific">Leviviridae sp</name>
    <dbReference type="NCBI Taxonomy" id="2027243"/>
    <lineage>
        <taxon>Viruses</taxon>
        <taxon>Riboviria</taxon>
        <taxon>Orthornavirae</taxon>
        <taxon>Lenarviricota</taxon>
        <taxon>Leviviricetes</taxon>
        <taxon>Norzivirales</taxon>
        <taxon>Fiersviridae</taxon>
    </lineage>
</organism>
<reference evidence="11" key="1">
    <citation type="submission" date="2019-05" db="EMBL/GenBank/DDBJ databases">
        <title>Metatranscriptomic reconstruction reveals RNA viruses with the potential to shape carbon cycling in soil.</title>
        <authorList>
            <person name="Starr E.P."/>
            <person name="Nuccio E."/>
            <person name="Pett-Ridge J."/>
            <person name="Banfield J.F."/>
            <person name="Firestone M.K."/>
        </authorList>
    </citation>
    <scope>NUCLEOTIDE SEQUENCE</scope>
    <source>
        <strain evidence="11">H1_Rhizo_26_FD_scaffold_242</strain>
    </source>
</reference>
<comment type="catalytic activity">
    <reaction evidence="8">
        <text>RNA(n) + a ribonucleoside 5'-triphosphate = RNA(n+1) + diphosphate</text>
        <dbReference type="Rhea" id="RHEA:21248"/>
        <dbReference type="Rhea" id="RHEA-COMP:14527"/>
        <dbReference type="Rhea" id="RHEA-COMP:17342"/>
        <dbReference type="ChEBI" id="CHEBI:33019"/>
        <dbReference type="ChEBI" id="CHEBI:61557"/>
        <dbReference type="ChEBI" id="CHEBI:140395"/>
        <dbReference type="EC" id="2.7.7.48"/>
    </reaction>
</comment>
<keyword evidence="5" id="KW-0547">Nucleotide-binding</keyword>
<evidence type="ECO:0000256" key="1">
    <source>
        <dbReference type="ARBA" id="ARBA00012494"/>
    </source>
</evidence>
<dbReference type="InterPro" id="IPR005093">
    <property type="entry name" value="RNArep_beta"/>
</dbReference>
<evidence type="ECO:0000256" key="2">
    <source>
        <dbReference type="ARBA" id="ARBA00022484"/>
    </source>
</evidence>
<evidence type="ECO:0000256" key="9">
    <source>
        <dbReference type="PIRSR" id="PIRSR605093-1"/>
    </source>
</evidence>
<evidence type="ECO:0000313" key="11">
    <source>
        <dbReference type="EMBL" id="QDH90795.1"/>
    </source>
</evidence>
<dbReference type="EC" id="2.7.7.48" evidence="1"/>
<dbReference type="GO" id="GO:0039694">
    <property type="term" value="P:viral RNA genome replication"/>
    <property type="evidence" value="ECO:0007669"/>
    <property type="project" value="InterPro"/>
</dbReference>
<keyword evidence="9" id="KW-0479">Metal-binding</keyword>
<gene>
    <name evidence="11" type="ORF">H1Rhizo26FD242_000004</name>
</gene>
<dbReference type="EMBL" id="MN035789">
    <property type="protein sequence ID" value="QDH90795.1"/>
    <property type="molecule type" value="Genomic_RNA"/>
</dbReference>
<evidence type="ECO:0000256" key="4">
    <source>
        <dbReference type="ARBA" id="ARBA00022695"/>
    </source>
</evidence>
<keyword evidence="4" id="KW-0548">Nucleotidyltransferase</keyword>
<dbReference type="InterPro" id="IPR007096">
    <property type="entry name" value="RNA-dir_Rpol_cat_phage"/>
</dbReference>
<feature type="binding site" evidence="9">
    <location>
        <position position="338"/>
    </location>
    <ligand>
        <name>Mg(2+)</name>
        <dbReference type="ChEBI" id="CHEBI:18420"/>
        <label>2</label>
    </ligand>
</feature>
<proteinExistence type="predicted"/>
<feature type="binding site" evidence="9">
    <location>
        <position position="457"/>
    </location>
    <ligand>
        <name>Mg(2+)</name>
        <dbReference type="ChEBI" id="CHEBI:18420"/>
        <label>2</label>
    </ligand>
</feature>
<keyword evidence="6" id="KW-0693">Viral RNA replication</keyword>
<protein>
    <recommendedName>
        <fullName evidence="1">RNA-directed RNA polymerase</fullName>
        <ecNumber evidence="1">2.7.7.48</ecNumber>
    </recommendedName>
    <alternativeName>
        <fullName evidence="7">RNA replicase beta chain</fullName>
    </alternativeName>
</protein>
<dbReference type="Pfam" id="PF03431">
    <property type="entry name" value="RNA_replicase_B"/>
    <property type="match status" value="2"/>
</dbReference>
<evidence type="ECO:0000256" key="7">
    <source>
        <dbReference type="ARBA" id="ARBA00030248"/>
    </source>
</evidence>
<feature type="domain" description="RdRp catalytic" evidence="10">
    <location>
        <begin position="323"/>
        <end position="488"/>
    </location>
</feature>